<evidence type="ECO:0000313" key="2">
    <source>
        <dbReference type="Proteomes" id="UP000006729"/>
    </source>
</evidence>
<name>A0ACC0TDC4_POPTR</name>
<gene>
    <name evidence="1" type="ORF">POPTR_002G080066v4</name>
</gene>
<dbReference type="EMBL" id="CM009291">
    <property type="protein sequence ID" value="KAI9399321.1"/>
    <property type="molecule type" value="Genomic_DNA"/>
</dbReference>
<comment type="caution">
    <text evidence="1">The sequence shown here is derived from an EMBL/GenBank/DDBJ whole genome shotgun (WGS) entry which is preliminary data.</text>
</comment>
<keyword evidence="2" id="KW-1185">Reference proteome</keyword>
<sequence length="611" mass="66998">MLRIIEPLASRCAKFRFKPLSEEITSSRILHICNEEGLTLDGEALSTLSSISQGDLCRAITYLQGAARLFGSSISSEDLISVSGAIRQEVTEALYEACKSGDFDLANKEVNNIIAEGYPVSQILAQMGENTSAKNQLPHQVFSVSIDTNPQSGSKWFDDDGRPKRTGTVWTASAHIITAVIGSGVLSLAWAIGQLGWIAGPAVMLLFSLVTYYTSILLSACYRSGDPVNGKRNYTYMDAVRANLGGGKVKICGFVQYVNLFGVAIGYTIASSISMMAIKRSNCFHQSGGQDPCHMNAYPYMIAFGIAEILLSQIPGFDQLHWLSLVAAVMSFTYSSIGLGLGIGKVVENKRVMGSLTGISIGTVTQTQKIWRSFQALGDIAFAYSYSMILIEIQDTVKAPPTEAKTMKKATLISVAVTTLFYMFCGCFGYAAFGDLSPGNLLTGFGFYNPYWLLDIANAAMVIHLVGIYQFSCQPLYAFIEKEAAQRFPDSEFITKDIKIPIPGFRPYNLNLFRMIWRTLFVVLTTVISMLLPFFNDIVRLLGALGFWPLTVYFPVEMYIVQKKIRKWSTRWLCLQILSVACLIISIAAAAGSVAGIVGDLKSIKPFQTSY</sequence>
<evidence type="ECO:0000313" key="1">
    <source>
        <dbReference type="EMBL" id="KAI9399321.1"/>
    </source>
</evidence>
<reference evidence="1 2" key="1">
    <citation type="journal article" date="2006" name="Science">
        <title>The genome of black cottonwood, Populus trichocarpa (Torr. &amp; Gray).</title>
        <authorList>
            <person name="Tuskan G.A."/>
            <person name="Difazio S."/>
            <person name="Jansson S."/>
            <person name="Bohlmann J."/>
            <person name="Grigoriev I."/>
            <person name="Hellsten U."/>
            <person name="Putnam N."/>
            <person name="Ralph S."/>
            <person name="Rombauts S."/>
            <person name="Salamov A."/>
            <person name="Schein J."/>
            <person name="Sterck L."/>
            <person name="Aerts A."/>
            <person name="Bhalerao R.R."/>
            <person name="Bhalerao R.P."/>
            <person name="Blaudez D."/>
            <person name="Boerjan W."/>
            <person name="Brun A."/>
            <person name="Brunner A."/>
            <person name="Busov V."/>
            <person name="Campbell M."/>
            <person name="Carlson J."/>
            <person name="Chalot M."/>
            <person name="Chapman J."/>
            <person name="Chen G.L."/>
            <person name="Cooper D."/>
            <person name="Coutinho P.M."/>
            <person name="Couturier J."/>
            <person name="Covert S."/>
            <person name="Cronk Q."/>
            <person name="Cunningham R."/>
            <person name="Davis J."/>
            <person name="Degroeve S."/>
            <person name="Dejardin A."/>
            <person name="Depamphilis C."/>
            <person name="Detter J."/>
            <person name="Dirks B."/>
            <person name="Dubchak I."/>
            <person name="Duplessis S."/>
            <person name="Ehlting J."/>
            <person name="Ellis B."/>
            <person name="Gendler K."/>
            <person name="Goodstein D."/>
            <person name="Gribskov M."/>
            <person name="Grimwood J."/>
            <person name="Groover A."/>
            <person name="Gunter L."/>
            <person name="Hamberger B."/>
            <person name="Heinze B."/>
            <person name="Helariutta Y."/>
            <person name="Henrissat B."/>
            <person name="Holligan D."/>
            <person name="Holt R."/>
            <person name="Huang W."/>
            <person name="Islam-Faridi N."/>
            <person name="Jones S."/>
            <person name="Jones-Rhoades M."/>
            <person name="Jorgensen R."/>
            <person name="Joshi C."/>
            <person name="Kangasjarvi J."/>
            <person name="Karlsson J."/>
            <person name="Kelleher C."/>
            <person name="Kirkpatrick R."/>
            <person name="Kirst M."/>
            <person name="Kohler A."/>
            <person name="Kalluri U."/>
            <person name="Larimer F."/>
            <person name="Leebens-Mack J."/>
            <person name="Leple J.C."/>
            <person name="Locascio P."/>
            <person name="Lou Y."/>
            <person name="Lucas S."/>
            <person name="Martin F."/>
            <person name="Montanini B."/>
            <person name="Napoli C."/>
            <person name="Nelson D.R."/>
            <person name="Nelson C."/>
            <person name="Nieminen K."/>
            <person name="Nilsson O."/>
            <person name="Pereda V."/>
            <person name="Peter G."/>
            <person name="Philippe R."/>
            <person name="Pilate G."/>
            <person name="Poliakov A."/>
            <person name="Razumovskaya J."/>
            <person name="Richardson P."/>
            <person name="Rinaldi C."/>
            <person name="Ritland K."/>
            <person name="Rouze P."/>
            <person name="Ryaboy D."/>
            <person name="Schmutz J."/>
            <person name="Schrader J."/>
            <person name="Segerman B."/>
            <person name="Shin H."/>
            <person name="Siddiqui A."/>
            <person name="Sterky F."/>
            <person name="Terry A."/>
            <person name="Tsai C.J."/>
            <person name="Uberbacher E."/>
            <person name="Unneberg P."/>
            <person name="Vahala J."/>
            <person name="Wall K."/>
            <person name="Wessler S."/>
            <person name="Yang G."/>
            <person name="Yin T."/>
            <person name="Douglas C."/>
            <person name="Marra M."/>
            <person name="Sandberg G."/>
            <person name="Van de Peer Y."/>
            <person name="Rokhsar D."/>
        </authorList>
    </citation>
    <scope>NUCLEOTIDE SEQUENCE [LARGE SCALE GENOMIC DNA]</scope>
    <source>
        <strain evidence="2">cv. Nisqually</strain>
    </source>
</reference>
<organism evidence="1 2">
    <name type="scientific">Populus trichocarpa</name>
    <name type="common">Western balsam poplar</name>
    <name type="synonym">Populus balsamifera subsp. trichocarpa</name>
    <dbReference type="NCBI Taxonomy" id="3694"/>
    <lineage>
        <taxon>Eukaryota</taxon>
        <taxon>Viridiplantae</taxon>
        <taxon>Streptophyta</taxon>
        <taxon>Embryophyta</taxon>
        <taxon>Tracheophyta</taxon>
        <taxon>Spermatophyta</taxon>
        <taxon>Magnoliopsida</taxon>
        <taxon>eudicotyledons</taxon>
        <taxon>Gunneridae</taxon>
        <taxon>Pentapetalae</taxon>
        <taxon>rosids</taxon>
        <taxon>fabids</taxon>
        <taxon>Malpighiales</taxon>
        <taxon>Salicaceae</taxon>
        <taxon>Saliceae</taxon>
        <taxon>Populus</taxon>
    </lineage>
</organism>
<protein>
    <submittedName>
        <fullName evidence="1">Uncharacterized protein</fullName>
    </submittedName>
</protein>
<proteinExistence type="predicted"/>
<accession>A0ACC0TDC4</accession>
<dbReference type="Proteomes" id="UP000006729">
    <property type="component" value="Chromosome 2"/>
</dbReference>